<keyword evidence="6 10" id="KW-0573">Peptidoglycan synthesis</keyword>
<dbReference type="GO" id="GO:0005975">
    <property type="term" value="P:carbohydrate metabolic process"/>
    <property type="evidence" value="ECO:0007669"/>
    <property type="project" value="InterPro"/>
</dbReference>
<keyword evidence="4 10" id="KW-0808">Transferase</keyword>
<dbReference type="InterPro" id="IPR006009">
    <property type="entry name" value="GlcNAc_MurG"/>
</dbReference>
<dbReference type="Proteomes" id="UP000176498">
    <property type="component" value="Unassembled WGS sequence"/>
</dbReference>
<evidence type="ECO:0000313" key="14">
    <source>
        <dbReference type="Proteomes" id="UP000176498"/>
    </source>
</evidence>
<dbReference type="GO" id="GO:0005886">
    <property type="term" value="C:plasma membrane"/>
    <property type="evidence" value="ECO:0007669"/>
    <property type="project" value="UniProtKB-SubCell"/>
</dbReference>
<dbReference type="GO" id="GO:0051991">
    <property type="term" value="F:UDP-N-acetyl-D-glucosamine:N-acetylmuramoyl-L-alanyl-D-glutamyl-meso-2,6-diaminopimelyl-D-alanyl-D-alanine-diphosphoundecaprenol 4-beta-N-acetylglucosaminlytransferase activity"/>
    <property type="evidence" value="ECO:0007669"/>
    <property type="project" value="RHEA"/>
</dbReference>
<comment type="caution">
    <text evidence="10">Lacks conserved residue(s) required for the propagation of feature annotation.</text>
</comment>
<feature type="binding site" evidence="10">
    <location>
        <position position="286"/>
    </location>
    <ligand>
        <name>UDP-N-acetyl-alpha-D-glucosamine</name>
        <dbReference type="ChEBI" id="CHEBI:57705"/>
    </ligand>
</feature>
<evidence type="ECO:0000256" key="4">
    <source>
        <dbReference type="ARBA" id="ARBA00022679"/>
    </source>
</evidence>
<evidence type="ECO:0000256" key="9">
    <source>
        <dbReference type="ARBA" id="ARBA00023316"/>
    </source>
</evidence>
<dbReference type="NCBIfam" id="TIGR01133">
    <property type="entry name" value="murG"/>
    <property type="match status" value="1"/>
</dbReference>
<dbReference type="HAMAP" id="MF_00033">
    <property type="entry name" value="MurG"/>
    <property type="match status" value="1"/>
</dbReference>
<evidence type="ECO:0000256" key="1">
    <source>
        <dbReference type="ARBA" id="ARBA00022475"/>
    </source>
</evidence>
<evidence type="ECO:0000256" key="3">
    <source>
        <dbReference type="ARBA" id="ARBA00022676"/>
    </source>
</evidence>
<evidence type="ECO:0000256" key="7">
    <source>
        <dbReference type="ARBA" id="ARBA00023136"/>
    </source>
</evidence>
<proteinExistence type="inferred from homology"/>
<evidence type="ECO:0000256" key="6">
    <source>
        <dbReference type="ARBA" id="ARBA00022984"/>
    </source>
</evidence>
<dbReference type="EMBL" id="MHHZ01000021">
    <property type="protein sequence ID" value="OGY41212.1"/>
    <property type="molecule type" value="Genomic_DNA"/>
</dbReference>
<comment type="subcellular location">
    <subcellularLocation>
        <location evidence="10">Cell membrane</location>
        <topology evidence="10">Peripheral membrane protein</topology>
        <orientation evidence="10">Cytoplasmic side</orientation>
    </subcellularLocation>
</comment>
<evidence type="ECO:0000259" key="11">
    <source>
        <dbReference type="Pfam" id="PF03033"/>
    </source>
</evidence>
<dbReference type="Pfam" id="PF03033">
    <property type="entry name" value="Glyco_transf_28"/>
    <property type="match status" value="1"/>
</dbReference>
<protein>
    <recommendedName>
        <fullName evidence="10">UDP-N-acetylglucosamine--N-acetylmuramyl-(pentapeptide) pyrophosphoryl-undecaprenol N-acetylglucosamine transferase</fullName>
        <ecNumber evidence="10">2.4.1.227</ecNumber>
    </recommendedName>
    <alternativeName>
        <fullName evidence="10">Undecaprenyl-PP-MurNAc-pentapeptide-UDPGlcNAc GlcNAc transferase</fullName>
    </alternativeName>
</protein>
<evidence type="ECO:0000256" key="2">
    <source>
        <dbReference type="ARBA" id="ARBA00022618"/>
    </source>
</evidence>
<feature type="domain" description="Glycosyl transferase family 28 C-terminal" evidence="12">
    <location>
        <begin position="178"/>
        <end position="336"/>
    </location>
</feature>
<dbReference type="SUPFAM" id="SSF53756">
    <property type="entry name" value="UDP-Glycosyltransferase/glycogen phosphorylase"/>
    <property type="match status" value="1"/>
</dbReference>
<comment type="similarity">
    <text evidence="10">Belongs to the glycosyltransferase 28 family. MurG subfamily.</text>
</comment>
<comment type="function">
    <text evidence="10">Cell wall formation. Catalyzes the transfer of a GlcNAc subunit on undecaprenyl-pyrophosphoryl-MurNAc-pentapeptide (lipid intermediate I) to form undecaprenyl-pyrophosphoryl-MurNAc-(pentapeptide)GlcNAc (lipid intermediate II).</text>
</comment>
<dbReference type="GO" id="GO:0050511">
    <property type="term" value="F:undecaprenyldiphospho-muramoylpentapeptide beta-N-acetylglucosaminyltransferase activity"/>
    <property type="evidence" value="ECO:0007669"/>
    <property type="project" value="UniProtKB-UniRule"/>
</dbReference>
<feature type="binding site" evidence="10">
    <location>
        <position position="155"/>
    </location>
    <ligand>
        <name>UDP-N-acetyl-alpha-D-glucosamine</name>
        <dbReference type="ChEBI" id="CHEBI:57705"/>
    </ligand>
</feature>
<dbReference type="GO" id="GO:0008360">
    <property type="term" value="P:regulation of cell shape"/>
    <property type="evidence" value="ECO:0007669"/>
    <property type="project" value="UniProtKB-KW"/>
</dbReference>
<dbReference type="GO" id="GO:0051301">
    <property type="term" value="P:cell division"/>
    <property type="evidence" value="ECO:0007669"/>
    <property type="project" value="UniProtKB-KW"/>
</dbReference>
<dbReference type="InterPro" id="IPR004276">
    <property type="entry name" value="GlycoTrans_28_N"/>
</dbReference>
<dbReference type="GO" id="GO:0009252">
    <property type="term" value="P:peptidoglycan biosynthetic process"/>
    <property type="evidence" value="ECO:0007669"/>
    <property type="project" value="UniProtKB-UniRule"/>
</dbReference>
<keyword evidence="5 10" id="KW-0133">Cell shape</keyword>
<evidence type="ECO:0000259" key="12">
    <source>
        <dbReference type="Pfam" id="PF04101"/>
    </source>
</evidence>
<dbReference type="PANTHER" id="PTHR21015:SF27">
    <property type="entry name" value="UDP-N-ACETYLGLUCOSAMINE--N-ACETYLMURAMYL-(PENTAPEPTIDE) PYROPHOSPHORYL-UNDECAPRENOL N-ACETYLGLUCOSAMINE TRANSFERASE"/>
    <property type="match status" value="1"/>
</dbReference>
<evidence type="ECO:0000256" key="5">
    <source>
        <dbReference type="ARBA" id="ARBA00022960"/>
    </source>
</evidence>
<dbReference type="PANTHER" id="PTHR21015">
    <property type="entry name" value="UDP-N-ACETYLGLUCOSAMINE--N-ACETYLMURAMYL-(PENTAPEPTIDE) PYROPHOSPHORYL-UNDECAPRENOL N-ACETYLGLUCOSAMINE TRANSFERASE 1"/>
    <property type="match status" value="1"/>
</dbReference>
<feature type="domain" description="Glycosyltransferase family 28 N-terminal" evidence="11">
    <location>
        <begin position="2"/>
        <end position="131"/>
    </location>
</feature>
<dbReference type="CDD" id="cd03785">
    <property type="entry name" value="GT28_MurG"/>
    <property type="match status" value="1"/>
</dbReference>
<evidence type="ECO:0000313" key="13">
    <source>
        <dbReference type="EMBL" id="OGY41212.1"/>
    </source>
</evidence>
<organism evidence="13 14">
    <name type="scientific">Candidatus Buchananbacteria bacterium RBG_13_36_9</name>
    <dbReference type="NCBI Taxonomy" id="1797530"/>
    <lineage>
        <taxon>Bacteria</taxon>
        <taxon>Candidatus Buchananiibacteriota</taxon>
    </lineage>
</organism>
<evidence type="ECO:0000256" key="8">
    <source>
        <dbReference type="ARBA" id="ARBA00023306"/>
    </source>
</evidence>
<name>A0A1G1XMK9_9BACT</name>
<dbReference type="Gene3D" id="3.40.50.2000">
    <property type="entry name" value="Glycogen Phosphorylase B"/>
    <property type="match status" value="2"/>
</dbReference>
<dbReference type="GO" id="GO:0071555">
    <property type="term" value="P:cell wall organization"/>
    <property type="evidence" value="ECO:0007669"/>
    <property type="project" value="UniProtKB-KW"/>
</dbReference>
<keyword evidence="7 10" id="KW-0472">Membrane</keyword>
<dbReference type="Pfam" id="PF04101">
    <property type="entry name" value="Glyco_tran_28_C"/>
    <property type="match status" value="1"/>
</dbReference>
<sequence>MGSVSPLVAIYEELKTRDQNLEVLWLGTKDGPEKEFIANYQIPFKAIKGGKVRRYFSFWNILTPLEVLIGFFQAKKALKKFKPDVVLTAGSFVAVPVAYAARLLKIPVFIHQQDLEIGRANKLMARVATVITVSFKELLTFFEVKKAYHIDNPVRQEILNGSKERAIQFFKFDPAKKTILILGGGTGAQIINEAVLETLGKLAADYQLIHLCGQNKKISSQLPDYYDRQTLKIIENNYREYEFLNKEIADAYALADLAVSRAGFSVLTELAVLGKPALVIPIPGHQEINAQFFAKFNAIKILKQENLTKDSFLQAISNLMSNPAELLTLSRNISQIIDKEAVKKYVDLIYEIIGK</sequence>
<dbReference type="EC" id="2.4.1.227" evidence="10"/>
<dbReference type="AlphaFoldDB" id="A0A1G1XMK9"/>
<comment type="caution">
    <text evidence="13">The sequence shown here is derived from an EMBL/GenBank/DDBJ whole genome shotgun (WGS) entry which is preliminary data.</text>
</comment>
<gene>
    <name evidence="10" type="primary">murG</name>
    <name evidence="13" type="ORF">A2Y82_02145</name>
</gene>
<keyword evidence="2 10" id="KW-0132">Cell division</keyword>
<dbReference type="UniPathway" id="UPA00219"/>
<reference evidence="13 14" key="1">
    <citation type="journal article" date="2016" name="Nat. Commun.">
        <title>Thousands of microbial genomes shed light on interconnected biogeochemical processes in an aquifer system.</title>
        <authorList>
            <person name="Anantharaman K."/>
            <person name="Brown C.T."/>
            <person name="Hug L.A."/>
            <person name="Sharon I."/>
            <person name="Castelle C.J."/>
            <person name="Probst A.J."/>
            <person name="Thomas B.C."/>
            <person name="Singh A."/>
            <person name="Wilkins M.J."/>
            <person name="Karaoz U."/>
            <person name="Brodie E.L."/>
            <person name="Williams K.H."/>
            <person name="Hubbard S.S."/>
            <person name="Banfield J.F."/>
        </authorList>
    </citation>
    <scope>NUCLEOTIDE SEQUENCE [LARGE SCALE GENOMIC DNA]</scope>
</reference>
<keyword evidence="1 10" id="KW-1003">Cell membrane</keyword>
<dbReference type="InterPro" id="IPR007235">
    <property type="entry name" value="Glyco_trans_28_C"/>
</dbReference>
<accession>A0A1G1XMK9</accession>
<keyword evidence="9 10" id="KW-0961">Cell wall biogenesis/degradation</keyword>
<keyword evidence="3 10" id="KW-0328">Glycosyltransferase</keyword>
<evidence type="ECO:0000256" key="10">
    <source>
        <dbReference type="HAMAP-Rule" id="MF_00033"/>
    </source>
</evidence>
<comment type="pathway">
    <text evidence="10">Cell wall biogenesis; peptidoglycan biosynthesis.</text>
</comment>
<comment type="catalytic activity">
    <reaction evidence="10">
        <text>di-trans,octa-cis-undecaprenyl diphospho-N-acetyl-alpha-D-muramoyl-L-alanyl-D-glutamyl-meso-2,6-diaminopimeloyl-D-alanyl-D-alanine + UDP-N-acetyl-alpha-D-glucosamine = di-trans,octa-cis-undecaprenyl diphospho-[N-acetyl-alpha-D-glucosaminyl-(1-&gt;4)]-N-acetyl-alpha-D-muramoyl-L-alanyl-D-glutamyl-meso-2,6-diaminopimeloyl-D-alanyl-D-alanine + UDP + H(+)</text>
        <dbReference type="Rhea" id="RHEA:31227"/>
        <dbReference type="ChEBI" id="CHEBI:15378"/>
        <dbReference type="ChEBI" id="CHEBI:57705"/>
        <dbReference type="ChEBI" id="CHEBI:58223"/>
        <dbReference type="ChEBI" id="CHEBI:61387"/>
        <dbReference type="ChEBI" id="CHEBI:61388"/>
        <dbReference type="EC" id="2.4.1.227"/>
    </reaction>
</comment>
<keyword evidence="8 10" id="KW-0131">Cell cycle</keyword>